<sequence length="115" mass="12846">MEGYGLVFDAEERFPLTRAWIDAALSELALDYDNDPSSDTSCRFWGKVCEEYAPTRGGDRTLVELQTECEKLRPRLTEFLDRAVPSNSNAGCGHLVLSDHSFQVSGQGISDQDRN</sequence>
<proteinExistence type="predicted"/>
<reference evidence="1" key="1">
    <citation type="submission" date="2021-02" db="EMBL/GenBank/DDBJ databases">
        <authorList>
            <person name="Palmer J.M."/>
        </authorList>
    </citation>
    <scope>NUCLEOTIDE SEQUENCE</scope>
    <source>
        <strain evidence="1">SCRP734</strain>
    </source>
</reference>
<dbReference type="EMBL" id="JAGDFM010000281">
    <property type="protein sequence ID" value="KAG7380700.1"/>
    <property type="molecule type" value="Genomic_DNA"/>
</dbReference>
<comment type="caution">
    <text evidence="1">The sequence shown here is derived from an EMBL/GenBank/DDBJ whole genome shotgun (WGS) entry which is preliminary data.</text>
</comment>
<keyword evidence="2" id="KW-1185">Reference proteome</keyword>
<name>A0A8T1VKK1_9STRA</name>
<dbReference type="AlphaFoldDB" id="A0A8T1VKK1"/>
<gene>
    <name evidence="1" type="ORF">PHYPSEUDO_006929</name>
</gene>
<protein>
    <submittedName>
        <fullName evidence="1">Uncharacterized protein</fullName>
    </submittedName>
</protein>
<organism evidence="1 2">
    <name type="scientific">Phytophthora pseudosyringae</name>
    <dbReference type="NCBI Taxonomy" id="221518"/>
    <lineage>
        <taxon>Eukaryota</taxon>
        <taxon>Sar</taxon>
        <taxon>Stramenopiles</taxon>
        <taxon>Oomycota</taxon>
        <taxon>Peronosporomycetes</taxon>
        <taxon>Peronosporales</taxon>
        <taxon>Peronosporaceae</taxon>
        <taxon>Phytophthora</taxon>
    </lineage>
</organism>
<dbReference type="Proteomes" id="UP000694044">
    <property type="component" value="Unassembled WGS sequence"/>
</dbReference>
<evidence type="ECO:0000313" key="1">
    <source>
        <dbReference type="EMBL" id="KAG7380700.1"/>
    </source>
</evidence>
<evidence type="ECO:0000313" key="2">
    <source>
        <dbReference type="Proteomes" id="UP000694044"/>
    </source>
</evidence>
<accession>A0A8T1VKK1</accession>